<dbReference type="InterPro" id="IPR038765">
    <property type="entry name" value="Papain-like_cys_pep_sf"/>
</dbReference>
<dbReference type="SUPFAM" id="SSF49309">
    <property type="entry name" value="Transglutaminase, two C-terminal domains"/>
    <property type="match status" value="1"/>
</dbReference>
<dbReference type="InterPro" id="IPR013783">
    <property type="entry name" value="Ig-like_fold"/>
</dbReference>
<evidence type="ECO:0000313" key="2">
    <source>
        <dbReference type="EMBL" id="AET43929.1"/>
    </source>
</evidence>
<feature type="non-terminal residue" evidence="2">
    <location>
        <position position="224"/>
    </location>
</feature>
<dbReference type="Gene3D" id="3.90.260.10">
    <property type="entry name" value="Transglutaminase-like"/>
    <property type="match status" value="1"/>
</dbReference>
<accession>H8ZQB6</accession>
<organism evidence="2">
    <name type="scientific">Reishia clavigera</name>
    <name type="common">Sea snail</name>
    <name type="synonym">Purpura clavigera</name>
    <dbReference type="NCBI Taxonomy" id="272940"/>
    <lineage>
        <taxon>Eukaryota</taxon>
        <taxon>Metazoa</taxon>
        <taxon>Spiralia</taxon>
        <taxon>Lophotrochozoa</taxon>
        <taxon>Mollusca</taxon>
        <taxon>Gastropoda</taxon>
        <taxon>Caenogastropoda</taxon>
        <taxon>Neogastropoda</taxon>
        <taxon>Muricoidea</taxon>
        <taxon>Muricidae</taxon>
        <taxon>Reishia</taxon>
    </lineage>
</organism>
<proteinExistence type="evidence at transcript level"/>
<dbReference type="PANTHER" id="PTHR11590">
    <property type="entry name" value="PROTEIN-GLUTAMINE GAMMA-GLUTAMYLTRANSFERASE"/>
    <property type="match status" value="1"/>
</dbReference>
<dbReference type="EMBL" id="JN413187">
    <property type="protein sequence ID" value="AET43929.1"/>
    <property type="molecule type" value="mRNA"/>
</dbReference>
<sequence length="224" mass="24891">ARPDLPAGYGGWQACDATPQELSEGTYCCGPCPVRAIKEGDVTLPYDGAFIFAEVNADRMYWMQQEDGSWKNVYIDKNTVGKFISTLSKLESAQDQREDVTLGYKYPEGSPEERVAVRKANAVGSNRKDAYVSGPSDVDFDLHFDSENTFVGNDFVMELRCKNRSKEPRTIQGRFSASTMYYTGVVADPVAKQDIASVTLKPGETKNLSIKVSPETYFDKLKDC</sequence>
<reference evidence="2" key="2">
    <citation type="journal article" date="2012" name="Fish Shellfish Immunol.">
        <title>Immune gene mining by pyrosequencing in the rockshell, Thais clavigera.</title>
        <authorList>
            <person name="Rhee J.S."/>
            <person name="Kim B.M."/>
            <person name="Jeong C.B."/>
            <person name="Horiguchi T."/>
            <person name="Lee Y.M."/>
            <person name="Kim I.C."/>
            <person name="Lee J.S."/>
        </authorList>
    </citation>
    <scope>NUCLEOTIDE SEQUENCE</scope>
</reference>
<dbReference type="Gene3D" id="2.60.40.10">
    <property type="entry name" value="Immunoglobulins"/>
    <property type="match status" value="1"/>
</dbReference>
<feature type="domain" description="Transglutaminase C-terminal" evidence="1">
    <location>
        <begin position="147"/>
        <end position="217"/>
    </location>
</feature>
<dbReference type="InterPro" id="IPR036985">
    <property type="entry name" value="Transglutaminase-like_sf"/>
</dbReference>
<evidence type="ECO:0000259" key="1">
    <source>
        <dbReference type="Pfam" id="PF00927"/>
    </source>
</evidence>
<reference evidence="2" key="1">
    <citation type="submission" date="2011-08" db="EMBL/GenBank/DDBJ databases">
        <authorList>
            <person name="Kim B.-M."/>
            <person name="Rhee J.-S."/>
            <person name="Lee J.-S."/>
        </authorList>
    </citation>
    <scope>NUCLEOTIDE SEQUENCE</scope>
</reference>
<dbReference type="InterPro" id="IPR036238">
    <property type="entry name" value="Transglutaminase_C_sf"/>
</dbReference>
<dbReference type="AlphaFoldDB" id="H8ZQB6"/>
<dbReference type="InterPro" id="IPR008958">
    <property type="entry name" value="Transglutaminase_C"/>
</dbReference>
<dbReference type="InterPro" id="IPR050779">
    <property type="entry name" value="Transglutaminase"/>
</dbReference>
<dbReference type="GO" id="GO:0003810">
    <property type="term" value="F:protein-glutamine gamma-glutamyltransferase activity"/>
    <property type="evidence" value="ECO:0007669"/>
    <property type="project" value="InterPro"/>
</dbReference>
<dbReference type="PANTHER" id="PTHR11590:SF81">
    <property type="entry name" value="PROTEIN-GLUTAMINE GAMMA-GLUTAMYLTRANSFERASE K-LIKE ISOFORM X4"/>
    <property type="match status" value="1"/>
</dbReference>
<feature type="non-terminal residue" evidence="2">
    <location>
        <position position="1"/>
    </location>
</feature>
<dbReference type="Pfam" id="PF00927">
    <property type="entry name" value="Transglut_C"/>
    <property type="match status" value="1"/>
</dbReference>
<name>H8ZQB6_REICL</name>
<dbReference type="SUPFAM" id="SSF54001">
    <property type="entry name" value="Cysteine proteinases"/>
    <property type="match status" value="1"/>
</dbReference>
<protein>
    <submittedName>
        <fullName evidence="2">Transglutaminase</fullName>
    </submittedName>
</protein>